<evidence type="ECO:0000313" key="2">
    <source>
        <dbReference type="Proteomes" id="UP000182624"/>
    </source>
</evidence>
<organism evidence="1 2">
    <name type="scientific">Butyrivibrio proteoclasticus</name>
    <dbReference type="NCBI Taxonomy" id="43305"/>
    <lineage>
        <taxon>Bacteria</taxon>
        <taxon>Bacillati</taxon>
        <taxon>Bacillota</taxon>
        <taxon>Clostridia</taxon>
        <taxon>Lachnospirales</taxon>
        <taxon>Lachnospiraceae</taxon>
        <taxon>Butyrivibrio</taxon>
    </lineage>
</organism>
<proteinExistence type="predicted"/>
<protein>
    <submittedName>
        <fullName evidence="1">Uncharacterized protein</fullName>
    </submittedName>
</protein>
<keyword evidence="2" id="KW-1185">Reference proteome</keyword>
<evidence type="ECO:0000313" key="1">
    <source>
        <dbReference type="EMBL" id="SFQ11670.1"/>
    </source>
</evidence>
<reference evidence="2" key="1">
    <citation type="submission" date="2016-10" db="EMBL/GenBank/DDBJ databases">
        <authorList>
            <person name="Varghese N."/>
            <person name="Submissions S."/>
        </authorList>
    </citation>
    <scope>NUCLEOTIDE SEQUENCE [LARGE SCALE GENOMIC DNA]</scope>
    <source>
        <strain evidence="2">P18</strain>
    </source>
</reference>
<dbReference type="AlphaFoldDB" id="A0A1I5VW45"/>
<dbReference type="Proteomes" id="UP000182624">
    <property type="component" value="Unassembled WGS sequence"/>
</dbReference>
<accession>A0A1I5VW45</accession>
<sequence>MIRAIWICTIIIPEFADVFNVKKGIIEGWLSGMFTILKSSDDMVIVPGQIKELSGDSVDWTSNGHW</sequence>
<name>A0A1I5VW45_9FIRM</name>
<dbReference type="RefSeq" id="WP_074889319.1">
    <property type="nucleotide sequence ID" value="NZ_FOXO01000019.1"/>
</dbReference>
<dbReference type="EMBL" id="FOXO01000019">
    <property type="protein sequence ID" value="SFQ11670.1"/>
    <property type="molecule type" value="Genomic_DNA"/>
</dbReference>
<gene>
    <name evidence="1" type="ORF">SAMN04487928_11950</name>
</gene>